<keyword evidence="2" id="KW-1185">Reference proteome</keyword>
<evidence type="ECO:0000313" key="2">
    <source>
        <dbReference type="Proteomes" id="UP000593567"/>
    </source>
</evidence>
<dbReference type="EMBL" id="VXIV02000277">
    <property type="protein sequence ID" value="KAF6039317.1"/>
    <property type="molecule type" value="Genomic_DNA"/>
</dbReference>
<comment type="caution">
    <text evidence="1">The sequence shown here is derived from an EMBL/GenBank/DDBJ whole genome shotgun (WGS) entry which is preliminary data.</text>
</comment>
<evidence type="ECO:0000313" key="1">
    <source>
        <dbReference type="EMBL" id="KAF6039317.1"/>
    </source>
</evidence>
<name>A0A7J7KME5_BUGNE</name>
<reference evidence="1" key="1">
    <citation type="submission" date="2020-06" db="EMBL/GenBank/DDBJ databases">
        <title>Draft genome of Bugula neritina, a colonial animal packing powerful symbionts and potential medicines.</title>
        <authorList>
            <person name="Rayko M."/>
        </authorList>
    </citation>
    <scope>NUCLEOTIDE SEQUENCE [LARGE SCALE GENOMIC DNA]</scope>
    <source>
        <strain evidence="1">Kwan_BN1</strain>
    </source>
</reference>
<dbReference type="AlphaFoldDB" id="A0A7J7KME5"/>
<proteinExistence type="predicted"/>
<accession>A0A7J7KME5</accession>
<gene>
    <name evidence="1" type="ORF">EB796_002373</name>
</gene>
<organism evidence="1 2">
    <name type="scientific">Bugula neritina</name>
    <name type="common">Brown bryozoan</name>
    <name type="synonym">Sertularia neritina</name>
    <dbReference type="NCBI Taxonomy" id="10212"/>
    <lineage>
        <taxon>Eukaryota</taxon>
        <taxon>Metazoa</taxon>
        <taxon>Spiralia</taxon>
        <taxon>Lophotrochozoa</taxon>
        <taxon>Bryozoa</taxon>
        <taxon>Gymnolaemata</taxon>
        <taxon>Cheilostomatida</taxon>
        <taxon>Flustrina</taxon>
        <taxon>Buguloidea</taxon>
        <taxon>Bugulidae</taxon>
        <taxon>Bugula</taxon>
    </lineage>
</organism>
<dbReference type="Proteomes" id="UP000593567">
    <property type="component" value="Unassembled WGS sequence"/>
</dbReference>
<protein>
    <submittedName>
        <fullName evidence="1">Uncharacterized protein</fullName>
    </submittedName>
</protein>
<sequence>MITVAVRLLLISTSKLNSCNMASMFTTSTSEPSLRANAVPSKFTLLIIKALPLIGVILKTWKVKVNGRLQ</sequence>